<dbReference type="EMBL" id="JH413848">
    <property type="protein sequence ID" value="EHL29373.1"/>
    <property type="molecule type" value="Genomic_DNA"/>
</dbReference>
<protein>
    <submittedName>
        <fullName evidence="1">Uncharacterized protein</fullName>
    </submittedName>
</protein>
<dbReference type="Proteomes" id="UP000002770">
    <property type="component" value="Unassembled WGS sequence"/>
</dbReference>
<sequence>MAVNSLLNNKNEIIVVSAIKGTTSIFQSMMDKAQNGLNYHQSLHCYQRPFKRHSINLKILF</sequence>
<reference evidence="1 2" key="1">
    <citation type="journal article" date="2011" name="BMC Genomics">
        <title>Insight into cross-talk between intra-amoebal pathogens.</title>
        <authorList>
            <person name="Gimenez G."/>
            <person name="Bertelli C."/>
            <person name="Moliner C."/>
            <person name="Robert C."/>
            <person name="Raoult D."/>
            <person name="Fournier P.E."/>
            <person name="Greub G."/>
        </authorList>
    </citation>
    <scope>NUCLEOTIDE SEQUENCE [LARGE SCALE GENOMIC DNA]</scope>
    <source>
        <strain evidence="1 2">LLAP12</strain>
    </source>
</reference>
<name>G9EU22_9GAMM</name>
<organism evidence="1 2">
    <name type="scientific">Legionella drancourtii LLAP12</name>
    <dbReference type="NCBI Taxonomy" id="658187"/>
    <lineage>
        <taxon>Bacteria</taxon>
        <taxon>Pseudomonadati</taxon>
        <taxon>Pseudomonadota</taxon>
        <taxon>Gammaproteobacteria</taxon>
        <taxon>Legionellales</taxon>
        <taxon>Legionellaceae</taxon>
        <taxon>Legionella</taxon>
    </lineage>
</organism>
<proteinExistence type="predicted"/>
<accession>G9EU22</accession>
<evidence type="ECO:0000313" key="2">
    <source>
        <dbReference type="Proteomes" id="UP000002770"/>
    </source>
</evidence>
<dbReference type="HOGENOM" id="CLU_2916926_0_0_6"/>
<keyword evidence="2" id="KW-1185">Reference proteome</keyword>
<gene>
    <name evidence="1" type="ORF">LDG_8811</name>
</gene>
<evidence type="ECO:0000313" key="1">
    <source>
        <dbReference type="EMBL" id="EHL29373.1"/>
    </source>
</evidence>
<dbReference type="AlphaFoldDB" id="G9EU22"/>
<dbReference type="InParanoid" id="G9EU22"/>